<reference evidence="6 7" key="1">
    <citation type="submission" date="2017-03" db="EMBL/GenBank/DDBJ databases">
        <authorList>
            <person name="Afonso C.L."/>
            <person name="Miller P.J."/>
            <person name="Scott M.A."/>
            <person name="Spackman E."/>
            <person name="Goraichik I."/>
            <person name="Dimitrov K.M."/>
            <person name="Suarez D.L."/>
            <person name="Swayne D.E."/>
        </authorList>
    </citation>
    <scope>NUCLEOTIDE SEQUENCE [LARGE SCALE GENOMIC DNA]</scope>
    <source>
        <strain evidence="6">SB41UT1</strain>
    </source>
</reference>
<keyword evidence="6" id="KW-0808">Transferase</keyword>
<dbReference type="GO" id="GO:0016491">
    <property type="term" value="F:oxidoreductase activity"/>
    <property type="evidence" value="ECO:0007669"/>
    <property type="project" value="UniProtKB-KW"/>
</dbReference>
<evidence type="ECO:0000313" key="6">
    <source>
        <dbReference type="EMBL" id="SMA50282.1"/>
    </source>
</evidence>
<accession>A0A1X7AQ90</accession>
<dbReference type="NCBIfam" id="TIGR03364">
    <property type="entry name" value="HpnW_proposed"/>
    <property type="match status" value="1"/>
</dbReference>
<dbReference type="GO" id="GO:0005737">
    <property type="term" value="C:cytoplasm"/>
    <property type="evidence" value="ECO:0007669"/>
    <property type="project" value="TreeGrafter"/>
</dbReference>
<dbReference type="AlphaFoldDB" id="A0A1X7AQ90"/>
<dbReference type="GO" id="GO:0032259">
    <property type="term" value="P:methylation"/>
    <property type="evidence" value="ECO:0007669"/>
    <property type="project" value="UniProtKB-KW"/>
</dbReference>
<dbReference type="RefSeq" id="WP_087112720.1">
    <property type="nucleotide sequence ID" value="NZ_CBCSCN010000013.1"/>
</dbReference>
<keyword evidence="3" id="KW-0285">Flavoprotein</keyword>
<keyword evidence="6" id="KW-0489">Methyltransferase</keyword>
<sequence length="363" mass="39498">MIQSLLVIGAGIGGLAVALAAAKRGWKVTVVEQNDRALGASIQNFGLVFPLATTGAEYEIAQKSLSVWDETLTGAGIAFHRGSVIPVCSDEGMAVLQAFYDGHKSEREVSLMGGDAARERLPMLSSAVQMALLSESERVIDARTALPQLTNWLQDRWNVSFQFNTSVQDLESLKTQYDADRVVCATGAGLKQLLPELAHELELSVCSLQVSRLQLSPELIPKRAVATETSLTRYASFTNLPETFSLRESIQQQRPGLLEYGINPLASSCASGEMIVGDSHKYGSSPEIFSESYIDELYMSELSRVLNFAGSLVKERWMGCYAYSPVRSYIAESVGDNNWVFAVLNGLGMTLSFGLADDMVAGW</sequence>
<dbReference type="Gene3D" id="3.30.9.10">
    <property type="entry name" value="D-Amino Acid Oxidase, subunit A, domain 2"/>
    <property type="match status" value="1"/>
</dbReference>
<evidence type="ECO:0000256" key="1">
    <source>
        <dbReference type="ARBA" id="ARBA00001974"/>
    </source>
</evidence>
<dbReference type="GO" id="GO:0008168">
    <property type="term" value="F:methyltransferase activity"/>
    <property type="evidence" value="ECO:0007669"/>
    <property type="project" value="UniProtKB-KW"/>
</dbReference>
<feature type="domain" description="FAD dependent oxidoreductase" evidence="5">
    <location>
        <begin position="5"/>
        <end position="359"/>
    </location>
</feature>
<dbReference type="SUPFAM" id="SSF51905">
    <property type="entry name" value="FAD/NAD(P)-binding domain"/>
    <property type="match status" value="1"/>
</dbReference>
<evidence type="ECO:0000259" key="5">
    <source>
        <dbReference type="Pfam" id="PF01266"/>
    </source>
</evidence>
<gene>
    <name evidence="6" type="ORF">EHSB41UT_04076</name>
</gene>
<organism evidence="6 7">
    <name type="scientific">Parendozoicomonas haliclonae</name>
    <dbReference type="NCBI Taxonomy" id="1960125"/>
    <lineage>
        <taxon>Bacteria</taxon>
        <taxon>Pseudomonadati</taxon>
        <taxon>Pseudomonadota</taxon>
        <taxon>Gammaproteobacteria</taxon>
        <taxon>Oceanospirillales</taxon>
        <taxon>Endozoicomonadaceae</taxon>
        <taxon>Parendozoicomonas</taxon>
    </lineage>
</organism>
<evidence type="ECO:0000256" key="2">
    <source>
        <dbReference type="ARBA" id="ARBA00009410"/>
    </source>
</evidence>
<evidence type="ECO:0000313" key="7">
    <source>
        <dbReference type="Proteomes" id="UP000196573"/>
    </source>
</evidence>
<proteinExistence type="inferred from homology"/>
<keyword evidence="4" id="KW-0560">Oxidoreductase</keyword>
<dbReference type="Proteomes" id="UP000196573">
    <property type="component" value="Unassembled WGS sequence"/>
</dbReference>
<keyword evidence="7" id="KW-1185">Reference proteome</keyword>
<protein>
    <submittedName>
        <fullName evidence="6">Bifunctional tRNA (Mnm(5)s(2)U34)-methyltransferase/FAD-dependent cmnm(5)s(2)U34 oxidoreductase</fullName>
    </submittedName>
</protein>
<evidence type="ECO:0000256" key="4">
    <source>
        <dbReference type="ARBA" id="ARBA00023002"/>
    </source>
</evidence>
<dbReference type="EMBL" id="FWPT01000011">
    <property type="protein sequence ID" value="SMA50282.1"/>
    <property type="molecule type" value="Genomic_DNA"/>
</dbReference>
<dbReference type="InterPro" id="IPR036188">
    <property type="entry name" value="FAD/NAD-bd_sf"/>
</dbReference>
<name>A0A1X7AQ90_9GAMM</name>
<dbReference type="InterPro" id="IPR006076">
    <property type="entry name" value="FAD-dep_OxRdtase"/>
</dbReference>
<dbReference type="Gene3D" id="3.50.50.60">
    <property type="entry name" value="FAD/NAD(P)-binding domain"/>
    <property type="match status" value="1"/>
</dbReference>
<dbReference type="PANTHER" id="PTHR13847:SF286">
    <property type="entry name" value="D-AMINO ACID DEHYDROGENASE"/>
    <property type="match status" value="1"/>
</dbReference>
<dbReference type="PANTHER" id="PTHR13847">
    <property type="entry name" value="SARCOSINE DEHYDROGENASE-RELATED"/>
    <property type="match status" value="1"/>
</dbReference>
<comment type="similarity">
    <text evidence="2">Belongs to the DadA oxidoreductase family.</text>
</comment>
<comment type="cofactor">
    <cofactor evidence="1">
        <name>FAD</name>
        <dbReference type="ChEBI" id="CHEBI:57692"/>
    </cofactor>
</comment>
<dbReference type="Pfam" id="PF01266">
    <property type="entry name" value="DAO"/>
    <property type="match status" value="1"/>
</dbReference>
<evidence type="ECO:0000256" key="3">
    <source>
        <dbReference type="ARBA" id="ARBA00022630"/>
    </source>
</evidence>
<dbReference type="InterPro" id="IPR017741">
    <property type="entry name" value="FAD-dependent_OxRdtase_HpnW"/>
</dbReference>
<dbReference type="OrthoDB" id="9799943at2"/>